<dbReference type="InterPro" id="IPR035437">
    <property type="entry name" value="SNase_OB-fold_sf"/>
</dbReference>
<comment type="caution">
    <text evidence="3">The sequence shown here is derived from an EMBL/GenBank/DDBJ whole genome shotgun (WGS) entry which is preliminary data.</text>
</comment>
<dbReference type="SUPFAM" id="SSF74853">
    <property type="entry name" value="Lamin A/C globular tail domain"/>
    <property type="match status" value="1"/>
</dbReference>
<dbReference type="InterPro" id="IPR036415">
    <property type="entry name" value="Lamin_tail_dom_sf"/>
</dbReference>
<keyword evidence="1" id="KW-0732">Signal</keyword>
<evidence type="ECO:0000256" key="1">
    <source>
        <dbReference type="SAM" id="SignalP"/>
    </source>
</evidence>
<dbReference type="Proteomes" id="UP001597120">
    <property type="component" value="Unassembled WGS sequence"/>
</dbReference>
<proteinExistence type="predicted"/>
<feature type="domain" description="LTD" evidence="2">
    <location>
        <begin position="410"/>
        <end position="525"/>
    </location>
</feature>
<dbReference type="Pfam" id="PF07833">
    <property type="entry name" value="Cu_amine_oxidN1"/>
    <property type="match status" value="1"/>
</dbReference>
<gene>
    <name evidence="3" type="ORF">ACFQ03_09745</name>
</gene>
<dbReference type="Gene3D" id="2.60.40.1260">
    <property type="entry name" value="Lamin Tail domain"/>
    <property type="match status" value="1"/>
</dbReference>
<evidence type="ECO:0000313" key="4">
    <source>
        <dbReference type="Proteomes" id="UP001597120"/>
    </source>
</evidence>
<protein>
    <submittedName>
        <fullName evidence="3">Stalk domain-containing protein</fullName>
    </submittedName>
</protein>
<feature type="signal peptide" evidence="1">
    <location>
        <begin position="1"/>
        <end position="25"/>
    </location>
</feature>
<dbReference type="Gene3D" id="3.30.457.10">
    <property type="entry name" value="Copper amine oxidase-like, N-terminal domain"/>
    <property type="match status" value="1"/>
</dbReference>
<dbReference type="InterPro" id="IPR036582">
    <property type="entry name" value="Mao_N_sf"/>
</dbReference>
<name>A0ABW3DAV2_9BACL</name>
<dbReference type="Gene3D" id="2.40.50.90">
    <property type="match status" value="1"/>
</dbReference>
<dbReference type="PROSITE" id="PS51841">
    <property type="entry name" value="LTD"/>
    <property type="match status" value="1"/>
</dbReference>
<dbReference type="InterPro" id="IPR012854">
    <property type="entry name" value="Cu_amine_oxidase-like_N"/>
</dbReference>
<evidence type="ECO:0000259" key="2">
    <source>
        <dbReference type="PROSITE" id="PS51841"/>
    </source>
</evidence>
<reference evidence="4" key="1">
    <citation type="journal article" date="2019" name="Int. J. Syst. Evol. Microbiol.">
        <title>The Global Catalogue of Microorganisms (GCM) 10K type strain sequencing project: providing services to taxonomists for standard genome sequencing and annotation.</title>
        <authorList>
            <consortium name="The Broad Institute Genomics Platform"/>
            <consortium name="The Broad Institute Genome Sequencing Center for Infectious Disease"/>
            <person name="Wu L."/>
            <person name="Ma J."/>
        </authorList>
    </citation>
    <scope>NUCLEOTIDE SEQUENCE [LARGE SCALE GENOMIC DNA]</scope>
    <source>
        <strain evidence="4">CCUG 57263</strain>
    </source>
</reference>
<dbReference type="EMBL" id="JBHTIU010000030">
    <property type="protein sequence ID" value="MFD0869433.1"/>
    <property type="molecule type" value="Genomic_DNA"/>
</dbReference>
<dbReference type="InterPro" id="IPR001322">
    <property type="entry name" value="Lamin_tail_dom"/>
</dbReference>
<keyword evidence="4" id="KW-1185">Reference proteome</keyword>
<dbReference type="RefSeq" id="WP_379287801.1">
    <property type="nucleotide sequence ID" value="NZ_JBHTIU010000030.1"/>
</dbReference>
<evidence type="ECO:0000313" key="3">
    <source>
        <dbReference type="EMBL" id="MFD0869433.1"/>
    </source>
</evidence>
<sequence length="527" mass="59279">MFLKCMFFLVSLLFGLAFMPEASSAEEGPLQSTIIEDYGTIIPSDKLEVTPIDELKWADPEYYSKPFLSKELRKWAESAKDEESIEAAMIIREAKASEFERKFREAFGDSPALAKVHPIRFHTRLTKEMMAQLLTWEEMILISPVDFEAPLYNPNDYGAVRPPAVYVDGKQVEFERSPFLEYGTTYVPLKQAGESMGATVTWEASTHEIEITKGESVIRYSIEQGLAIRNGQPMDFPIEIRDGVSYIPVRKLGDALGCLVGWEDKAYKVVGSCAPKTKVKVKEVIDGITLLVDWNGEEQKLRLAGVNVGSMERSYGEIAIQKAYQYTKEHLDNQVVWVQWVESKEVPLDIPRGFVFLEDGTFFDASMISSGYASSVCCSSIWYSFLDELNWQAIDRKIGVNGEKLLDGVHSMYHPVGISRIDADGAIIISNFPEMDEKDLSGWTLVSSKGGATFQFPEGTVIGSASRMIIMTGESAVRGIRESSGTVFSNRYFIWTTESIWDGEDDEVILYDEVGYEIDRYQIESPK</sequence>
<dbReference type="Pfam" id="PF00932">
    <property type="entry name" value="LTD"/>
    <property type="match status" value="1"/>
</dbReference>
<feature type="chain" id="PRO_5047304982" evidence="1">
    <location>
        <begin position="26"/>
        <end position="527"/>
    </location>
</feature>
<dbReference type="SUPFAM" id="SSF50199">
    <property type="entry name" value="Staphylococcal nuclease"/>
    <property type="match status" value="1"/>
</dbReference>
<organism evidence="3 4">
    <name type="scientific">Paenibacillus residui</name>
    <dbReference type="NCBI Taxonomy" id="629724"/>
    <lineage>
        <taxon>Bacteria</taxon>
        <taxon>Bacillati</taxon>
        <taxon>Bacillota</taxon>
        <taxon>Bacilli</taxon>
        <taxon>Bacillales</taxon>
        <taxon>Paenibacillaceae</taxon>
        <taxon>Paenibacillus</taxon>
    </lineage>
</organism>
<dbReference type="SUPFAM" id="SSF55383">
    <property type="entry name" value="Copper amine oxidase, domain N"/>
    <property type="match status" value="1"/>
</dbReference>
<accession>A0ABW3DAV2</accession>